<gene>
    <name evidence="1" type="ORF">SI8410_17020995</name>
</gene>
<accession>A0A7I8LJV5</accession>
<reference evidence="1" key="1">
    <citation type="submission" date="2020-02" db="EMBL/GenBank/DDBJ databases">
        <authorList>
            <person name="Scholz U."/>
            <person name="Mascher M."/>
            <person name="Fiebig A."/>
        </authorList>
    </citation>
    <scope>NUCLEOTIDE SEQUENCE</scope>
</reference>
<name>A0A7I8LJV5_SPIIN</name>
<proteinExistence type="predicted"/>
<dbReference type="EMBL" id="LR746280">
    <property type="protein sequence ID" value="CAA7410317.1"/>
    <property type="molecule type" value="Genomic_DNA"/>
</dbReference>
<keyword evidence="2" id="KW-1185">Reference proteome</keyword>
<dbReference type="Proteomes" id="UP000663760">
    <property type="component" value="Chromosome 17"/>
</dbReference>
<evidence type="ECO:0000313" key="2">
    <source>
        <dbReference type="Proteomes" id="UP000663760"/>
    </source>
</evidence>
<protein>
    <submittedName>
        <fullName evidence="1">Uncharacterized protein</fullName>
    </submittedName>
</protein>
<dbReference type="AlphaFoldDB" id="A0A7I8LJV5"/>
<evidence type="ECO:0000313" key="1">
    <source>
        <dbReference type="EMBL" id="CAA7410317.1"/>
    </source>
</evidence>
<sequence>MASNNPTTSSISGLLSGFPSQHLFITLANELGQHFGISEGEIRVRHVTAVYLPQADAKAIDITFSVVWVVIENLR</sequence>
<organism evidence="1 2">
    <name type="scientific">Spirodela intermedia</name>
    <name type="common">Intermediate duckweed</name>
    <dbReference type="NCBI Taxonomy" id="51605"/>
    <lineage>
        <taxon>Eukaryota</taxon>
        <taxon>Viridiplantae</taxon>
        <taxon>Streptophyta</taxon>
        <taxon>Embryophyta</taxon>
        <taxon>Tracheophyta</taxon>
        <taxon>Spermatophyta</taxon>
        <taxon>Magnoliopsida</taxon>
        <taxon>Liliopsida</taxon>
        <taxon>Araceae</taxon>
        <taxon>Lemnoideae</taxon>
        <taxon>Spirodela</taxon>
    </lineage>
</organism>